<dbReference type="EMBL" id="FNTX01000002">
    <property type="protein sequence ID" value="SEE89157.1"/>
    <property type="molecule type" value="Genomic_DNA"/>
</dbReference>
<keyword evidence="7 20" id="KW-0686">Riboflavin biosynthesis</keyword>
<name>A0A1H5MKB1_9MICO</name>
<comment type="catalytic activity">
    <reaction evidence="18 19">
        <text>GTP + 4 H2O = 2,5-diamino-6-hydroxy-4-(5-phosphoribosylamino)-pyrimidine + formate + 2 phosphate + 3 H(+)</text>
        <dbReference type="Rhea" id="RHEA:23704"/>
        <dbReference type="ChEBI" id="CHEBI:15377"/>
        <dbReference type="ChEBI" id="CHEBI:15378"/>
        <dbReference type="ChEBI" id="CHEBI:15740"/>
        <dbReference type="ChEBI" id="CHEBI:37565"/>
        <dbReference type="ChEBI" id="CHEBI:43474"/>
        <dbReference type="ChEBI" id="CHEBI:58614"/>
        <dbReference type="EC" id="3.5.4.25"/>
    </reaction>
</comment>
<feature type="binding site" evidence="19">
    <location>
        <position position="301"/>
    </location>
    <ligand>
        <name>GTP</name>
        <dbReference type="ChEBI" id="CHEBI:37565"/>
    </ligand>
</feature>
<feature type="binding site" evidence="20">
    <location>
        <position position="30"/>
    </location>
    <ligand>
        <name>D-ribulose 5-phosphate</name>
        <dbReference type="ChEBI" id="CHEBI:58121"/>
    </ligand>
</feature>
<dbReference type="NCBIfam" id="TIGR00506">
    <property type="entry name" value="ribB"/>
    <property type="match status" value="1"/>
</dbReference>
<dbReference type="NCBIfam" id="NF001591">
    <property type="entry name" value="PRK00393.1"/>
    <property type="match status" value="1"/>
</dbReference>
<keyword evidence="23" id="KW-1185">Reference proteome</keyword>
<feature type="binding site" evidence="19">
    <location>
        <position position="298"/>
    </location>
    <ligand>
        <name>Zn(2+)</name>
        <dbReference type="ChEBI" id="CHEBI:29105"/>
        <note>catalytic</note>
    </ligand>
</feature>
<gene>
    <name evidence="20" type="primary">ribB</name>
    <name evidence="19" type="synonym">ribA</name>
    <name evidence="22" type="ORF">SAMN04488554_3421</name>
</gene>
<evidence type="ECO:0000256" key="5">
    <source>
        <dbReference type="ARBA" id="ARBA00004904"/>
    </source>
</evidence>
<dbReference type="UniPathway" id="UPA00275">
    <property type="reaction ID" value="UER00399"/>
</dbReference>
<evidence type="ECO:0000256" key="9">
    <source>
        <dbReference type="ARBA" id="ARBA00022741"/>
    </source>
</evidence>
<dbReference type="GO" id="GO:0009231">
    <property type="term" value="P:riboflavin biosynthetic process"/>
    <property type="evidence" value="ECO:0007669"/>
    <property type="project" value="UniProtKB-UniRule"/>
</dbReference>
<evidence type="ECO:0000256" key="2">
    <source>
        <dbReference type="ARBA" id="ARBA00001936"/>
    </source>
</evidence>
<dbReference type="PANTHER" id="PTHR21327:SF18">
    <property type="entry name" value="3,4-DIHYDROXY-2-BUTANONE 4-PHOSPHATE SYNTHASE"/>
    <property type="match status" value="1"/>
</dbReference>
<dbReference type="Proteomes" id="UP000199220">
    <property type="component" value="Unassembled WGS sequence"/>
</dbReference>
<feature type="binding site" evidence="20">
    <location>
        <position position="26"/>
    </location>
    <ligand>
        <name>Mg(2+)</name>
        <dbReference type="ChEBI" id="CHEBI:18420"/>
        <label>2</label>
    </ligand>
</feature>
<feature type="active site" description="Proton acceptor" evidence="19">
    <location>
        <position position="358"/>
    </location>
</feature>
<feature type="binding site" evidence="19">
    <location>
        <begin position="324"/>
        <end position="326"/>
    </location>
    <ligand>
        <name>GTP</name>
        <dbReference type="ChEBI" id="CHEBI:37565"/>
    </ligand>
</feature>
<dbReference type="Pfam" id="PF00925">
    <property type="entry name" value="GTP_cyclohydro2"/>
    <property type="match status" value="1"/>
</dbReference>
<keyword evidence="8 20" id="KW-0479">Metal-binding</keyword>
<dbReference type="GO" id="GO:0008270">
    <property type="term" value="F:zinc ion binding"/>
    <property type="evidence" value="ECO:0007669"/>
    <property type="project" value="UniProtKB-UniRule"/>
</dbReference>
<evidence type="ECO:0000256" key="6">
    <source>
        <dbReference type="ARBA" id="ARBA00005520"/>
    </source>
</evidence>
<keyword evidence="10 19" id="KW-0378">Hydrolase</keyword>
<feature type="binding site" evidence="19">
    <location>
        <position position="296"/>
    </location>
    <ligand>
        <name>Zn(2+)</name>
        <dbReference type="ChEBI" id="CHEBI:29105"/>
        <note>catalytic</note>
    </ligand>
</feature>
<feature type="active site" description="Nucleophile" evidence="19">
    <location>
        <position position="360"/>
    </location>
</feature>
<keyword evidence="12 20" id="KW-0460">Magnesium</keyword>
<evidence type="ECO:0000256" key="19">
    <source>
        <dbReference type="HAMAP-Rule" id="MF_00179"/>
    </source>
</evidence>
<feature type="binding site" evidence="19">
    <location>
        <position position="346"/>
    </location>
    <ligand>
        <name>GTP</name>
        <dbReference type="ChEBI" id="CHEBI:37565"/>
    </ligand>
</feature>
<dbReference type="GO" id="GO:0008686">
    <property type="term" value="F:3,4-dihydroxy-2-butanone-4-phosphate synthase activity"/>
    <property type="evidence" value="ECO:0007669"/>
    <property type="project" value="UniProtKB-UniRule"/>
</dbReference>
<evidence type="ECO:0000256" key="11">
    <source>
        <dbReference type="ARBA" id="ARBA00022833"/>
    </source>
</evidence>
<evidence type="ECO:0000256" key="10">
    <source>
        <dbReference type="ARBA" id="ARBA00022801"/>
    </source>
</evidence>
<evidence type="ECO:0000256" key="17">
    <source>
        <dbReference type="ARBA" id="ARBA00043932"/>
    </source>
</evidence>
<comment type="function">
    <text evidence="3 20">Catalyzes the conversion of D-ribulose 5-phosphate to formate and 3,4-dihydroxy-2-butanone 4-phosphate.</text>
</comment>
<sequence length="447" mass="46744">MRDVERAIAEIAAGRTVIVVDDADRENEGDLVAAADAITPETVAFMATYGRGLICAPITAEDAGRLDLPPMVARNTEAHGTAFTVSVDATEGISTGISAADRAHTLRLLADPATAPEQLARPGHVFPLVAHPDGVLGRIGHTEAGVDLTRLAGRRPAAVICEMLTPDGVPCRGEELRAFAAENGMALVTVAELVAYRQGLASSDGEPIGWPPVVEDATDLRTPIPPATVRRQAEATLPIAAGTFRAITYLDQGTGTEHVALCLGLNGSGHFSGEDDVLVRVHSECLTGEAFGSLRCDCGPQLDDALTAIAAEGRGVVVYLRGHEGRGTGLTAKIRAYQLQEQGRDTVEANLDQGLPADARDYAAAAAILLDLGAREVRLKSNNPAKSAALAMGGVAVRGHVSAPAPVGVDNLAYLRTKATRMGHVLPWLPDEPHTLTAPTTHERTPV</sequence>
<evidence type="ECO:0000313" key="23">
    <source>
        <dbReference type="Proteomes" id="UP000199220"/>
    </source>
</evidence>
<reference evidence="23" key="1">
    <citation type="submission" date="2016-10" db="EMBL/GenBank/DDBJ databases">
        <authorList>
            <person name="Varghese N."/>
            <person name="Submissions S."/>
        </authorList>
    </citation>
    <scope>NUCLEOTIDE SEQUENCE [LARGE SCALE GENOMIC DNA]</scope>
    <source>
        <strain evidence="23">DSM 21368</strain>
    </source>
</reference>
<dbReference type="EC" id="4.1.99.12" evidence="20"/>
<keyword evidence="13 19" id="KW-0342">GTP-binding</keyword>
<proteinExistence type="inferred from homology"/>
<evidence type="ECO:0000256" key="8">
    <source>
        <dbReference type="ARBA" id="ARBA00022723"/>
    </source>
</evidence>
<dbReference type="InterPro" id="IPR032677">
    <property type="entry name" value="GTP_cyclohydro_II"/>
</dbReference>
<comment type="similarity">
    <text evidence="19">Belongs to the GTP cyclohydrolase II family.</text>
</comment>
<feature type="site" description="Essential for catalytic activity" evidence="20">
    <location>
        <position position="124"/>
    </location>
</feature>
<dbReference type="STRING" id="648782.SAMN04488554_3421"/>
<feature type="binding site" evidence="19">
    <location>
        <position position="386"/>
    </location>
    <ligand>
        <name>GTP</name>
        <dbReference type="ChEBI" id="CHEBI:37565"/>
    </ligand>
</feature>
<feature type="binding site" evidence="20">
    <location>
        <begin position="138"/>
        <end position="142"/>
    </location>
    <ligand>
        <name>D-ribulose 5-phosphate</name>
        <dbReference type="ChEBI" id="CHEBI:58121"/>
    </ligand>
</feature>
<keyword evidence="16" id="KW-0511">Multifunctional enzyme</keyword>
<comment type="cofactor">
    <cofactor evidence="2">
        <name>Mn(2+)</name>
        <dbReference type="ChEBI" id="CHEBI:29035"/>
    </cofactor>
</comment>
<feature type="binding site" evidence="20">
    <location>
        <begin position="25"/>
        <end position="26"/>
    </location>
    <ligand>
        <name>D-ribulose 5-phosphate</name>
        <dbReference type="ChEBI" id="CHEBI:58121"/>
    </ligand>
</feature>
<dbReference type="InterPro" id="IPR000422">
    <property type="entry name" value="DHBP_synthase_RibB"/>
</dbReference>
<comment type="similarity">
    <text evidence="6">In the N-terminal section; belongs to the DHBP synthase family.</text>
</comment>
<dbReference type="SUPFAM" id="SSF55821">
    <property type="entry name" value="YrdC/RibB"/>
    <property type="match status" value="1"/>
</dbReference>
<comment type="function">
    <text evidence="17 19">Catalyzes the conversion of GTP to 2,5-diamino-6-ribosylamino-4(3H)-pyrimidinone 5'-phosphate (DARP), formate and pyrophosphate.</text>
</comment>
<dbReference type="GO" id="GO:0005829">
    <property type="term" value="C:cytosol"/>
    <property type="evidence" value="ECO:0007669"/>
    <property type="project" value="TreeGrafter"/>
</dbReference>
<dbReference type="InterPro" id="IPR000926">
    <property type="entry name" value="RibA"/>
</dbReference>
<dbReference type="Gene3D" id="3.90.870.10">
    <property type="entry name" value="DHBP synthase"/>
    <property type="match status" value="1"/>
</dbReference>
<feature type="binding site" evidence="20">
    <location>
        <position position="141"/>
    </location>
    <ligand>
        <name>Mg(2+)</name>
        <dbReference type="ChEBI" id="CHEBI:18420"/>
        <label>2</label>
    </ligand>
</feature>
<evidence type="ECO:0000256" key="20">
    <source>
        <dbReference type="HAMAP-Rule" id="MF_00180"/>
    </source>
</evidence>
<feature type="binding site" evidence="19">
    <location>
        <position position="285"/>
    </location>
    <ligand>
        <name>Zn(2+)</name>
        <dbReference type="ChEBI" id="CHEBI:29105"/>
        <note>catalytic</note>
    </ligand>
</feature>
<keyword evidence="14 20" id="KW-0464">Manganese</keyword>
<keyword evidence="15 20" id="KW-0456">Lyase</keyword>
<protein>
    <recommendedName>
        <fullName evidence="19 20">Multifunctional fusion protein</fullName>
    </recommendedName>
    <domain>
        <recommendedName>
            <fullName evidence="19">GTP cyclohydrolase-2</fullName>
            <ecNumber evidence="19">3.5.4.25</ecNumber>
        </recommendedName>
        <alternativeName>
            <fullName evidence="19">GTP cyclohydrolase II</fullName>
        </alternativeName>
    </domain>
    <domain>
        <recommendedName>
            <fullName evidence="20">3,4-dihydroxy-2-butanone 4-phosphate synthase</fullName>
            <shortName evidence="20">DHBP synthase</shortName>
            <ecNumber evidence="20">4.1.99.12</ecNumber>
        </recommendedName>
    </domain>
</protein>
<dbReference type="CDD" id="cd00641">
    <property type="entry name" value="GTP_cyclohydro2"/>
    <property type="match status" value="1"/>
</dbReference>
<evidence type="ECO:0000256" key="4">
    <source>
        <dbReference type="ARBA" id="ARBA00004853"/>
    </source>
</evidence>
<evidence type="ECO:0000256" key="14">
    <source>
        <dbReference type="ARBA" id="ARBA00023211"/>
    </source>
</evidence>
<dbReference type="HAMAP" id="MF_00180">
    <property type="entry name" value="RibB"/>
    <property type="match status" value="1"/>
</dbReference>
<comment type="pathway">
    <text evidence="4 19">Cofactor biosynthesis; riboflavin biosynthesis; 5-amino-6-(D-ribitylamino)uracil from GTP: step 1/4.</text>
</comment>
<feature type="domain" description="GTP cyclohydrolase II" evidence="21">
    <location>
        <begin position="231"/>
        <end position="401"/>
    </location>
</feature>
<dbReference type="PIRSF" id="PIRSF001259">
    <property type="entry name" value="RibA"/>
    <property type="match status" value="1"/>
</dbReference>
<dbReference type="GO" id="GO:0000287">
    <property type="term" value="F:magnesium ion binding"/>
    <property type="evidence" value="ECO:0007669"/>
    <property type="project" value="UniProtKB-UniRule"/>
</dbReference>
<evidence type="ECO:0000256" key="12">
    <source>
        <dbReference type="ARBA" id="ARBA00022842"/>
    </source>
</evidence>
<dbReference type="HAMAP" id="MF_00179">
    <property type="entry name" value="RibA"/>
    <property type="match status" value="1"/>
</dbReference>
<evidence type="ECO:0000259" key="21">
    <source>
        <dbReference type="Pfam" id="PF00925"/>
    </source>
</evidence>
<comment type="pathway">
    <text evidence="5 20">Cofactor biosynthesis; riboflavin biosynthesis; 2-hydroxy-3-oxobutyl phosphate from D-ribulose 5-phosphate: step 1/1.</text>
</comment>
<evidence type="ECO:0000256" key="16">
    <source>
        <dbReference type="ARBA" id="ARBA00023268"/>
    </source>
</evidence>
<comment type="subunit">
    <text evidence="20">Homodimer.</text>
</comment>
<dbReference type="PANTHER" id="PTHR21327">
    <property type="entry name" value="GTP CYCLOHYDROLASE II-RELATED"/>
    <property type="match status" value="1"/>
</dbReference>
<feature type="binding site" evidence="20">
    <location>
        <position position="26"/>
    </location>
    <ligand>
        <name>Mg(2+)</name>
        <dbReference type="ChEBI" id="CHEBI:18420"/>
        <label>1</label>
    </ligand>
</feature>
<dbReference type="InterPro" id="IPR017945">
    <property type="entry name" value="DHBP_synth_RibB-like_a/b_dom"/>
</dbReference>
<dbReference type="GO" id="GO:0005525">
    <property type="term" value="F:GTP binding"/>
    <property type="evidence" value="ECO:0007669"/>
    <property type="project" value="UniProtKB-KW"/>
</dbReference>
<dbReference type="EC" id="3.5.4.25" evidence="19"/>
<accession>A0A1H5MKB1</accession>
<comment type="similarity">
    <text evidence="20">Belongs to the DHBP synthase family.</text>
</comment>
<dbReference type="GO" id="GO:0030145">
    <property type="term" value="F:manganese ion binding"/>
    <property type="evidence" value="ECO:0007669"/>
    <property type="project" value="UniProtKB-UniRule"/>
</dbReference>
<comment type="cofactor">
    <cofactor evidence="20">
        <name>Mg(2+)</name>
        <dbReference type="ChEBI" id="CHEBI:18420"/>
    </cofactor>
    <cofactor evidence="20">
        <name>Mn(2+)</name>
        <dbReference type="ChEBI" id="CHEBI:29035"/>
    </cofactor>
    <text evidence="20">Binds 2 divalent metal cations per subunit. Magnesium or manganese.</text>
</comment>
<dbReference type="AlphaFoldDB" id="A0A1H5MKB1"/>
<keyword evidence="9 19" id="KW-0547">Nucleotide-binding</keyword>
<comment type="cofactor">
    <cofactor evidence="19">
        <name>Zn(2+)</name>
        <dbReference type="ChEBI" id="CHEBI:29105"/>
    </cofactor>
    <text evidence="19">Binds 1 zinc ion per subunit.</text>
</comment>
<evidence type="ECO:0000256" key="7">
    <source>
        <dbReference type="ARBA" id="ARBA00022619"/>
    </source>
</evidence>
<evidence type="ECO:0000256" key="3">
    <source>
        <dbReference type="ARBA" id="ARBA00002284"/>
    </source>
</evidence>
<evidence type="ECO:0000256" key="1">
    <source>
        <dbReference type="ARBA" id="ARBA00000141"/>
    </source>
</evidence>
<feature type="site" description="Essential for catalytic activity" evidence="20">
    <location>
        <position position="162"/>
    </location>
</feature>
<dbReference type="FunFam" id="3.40.50.10990:FF:000001">
    <property type="entry name" value="Riboflavin biosynthesis protein RibBA"/>
    <property type="match status" value="1"/>
</dbReference>
<keyword evidence="11 19" id="KW-0862">Zinc</keyword>
<organism evidence="22 23">
    <name type="scientific">Ruania alba</name>
    <dbReference type="NCBI Taxonomy" id="648782"/>
    <lineage>
        <taxon>Bacteria</taxon>
        <taxon>Bacillati</taxon>
        <taxon>Actinomycetota</taxon>
        <taxon>Actinomycetes</taxon>
        <taxon>Micrococcales</taxon>
        <taxon>Ruaniaceae</taxon>
        <taxon>Ruania</taxon>
    </lineage>
</organism>
<comment type="catalytic activity">
    <reaction evidence="1 20">
        <text>D-ribulose 5-phosphate = (2S)-2-hydroxy-3-oxobutyl phosphate + formate + H(+)</text>
        <dbReference type="Rhea" id="RHEA:18457"/>
        <dbReference type="ChEBI" id="CHEBI:15378"/>
        <dbReference type="ChEBI" id="CHEBI:15740"/>
        <dbReference type="ChEBI" id="CHEBI:58121"/>
        <dbReference type="ChEBI" id="CHEBI:58830"/>
        <dbReference type="EC" id="4.1.99.12"/>
    </reaction>
</comment>
<dbReference type="FunFam" id="3.90.870.10:FF:000001">
    <property type="entry name" value="Riboflavin biosynthesis protein RibBA"/>
    <property type="match status" value="1"/>
</dbReference>
<evidence type="ECO:0000256" key="13">
    <source>
        <dbReference type="ARBA" id="ARBA00023134"/>
    </source>
</evidence>
<feature type="binding site" evidence="19">
    <location>
        <begin position="280"/>
        <end position="284"/>
    </location>
    <ligand>
        <name>GTP</name>
        <dbReference type="ChEBI" id="CHEBI:37565"/>
    </ligand>
</feature>
<dbReference type="Pfam" id="PF00926">
    <property type="entry name" value="DHBP_synthase"/>
    <property type="match status" value="1"/>
</dbReference>
<dbReference type="Gene3D" id="3.40.50.10990">
    <property type="entry name" value="GTP cyclohydrolase II"/>
    <property type="match status" value="1"/>
</dbReference>
<dbReference type="RefSeq" id="WP_175477180.1">
    <property type="nucleotide sequence ID" value="NZ_FNTX01000002.1"/>
</dbReference>
<feature type="binding site" evidence="19">
    <location>
        <position position="381"/>
    </location>
    <ligand>
        <name>GTP</name>
        <dbReference type="ChEBI" id="CHEBI:37565"/>
    </ligand>
</feature>
<dbReference type="SUPFAM" id="SSF142695">
    <property type="entry name" value="RibA-like"/>
    <property type="match status" value="1"/>
</dbReference>
<evidence type="ECO:0000256" key="18">
    <source>
        <dbReference type="ARBA" id="ARBA00049295"/>
    </source>
</evidence>
<evidence type="ECO:0000313" key="22">
    <source>
        <dbReference type="EMBL" id="SEE89157.1"/>
    </source>
</evidence>
<dbReference type="GO" id="GO:0003935">
    <property type="term" value="F:GTP cyclohydrolase II activity"/>
    <property type="evidence" value="ECO:0007669"/>
    <property type="project" value="UniProtKB-UniRule"/>
</dbReference>
<dbReference type="InterPro" id="IPR036144">
    <property type="entry name" value="RibA-like_sf"/>
</dbReference>
<evidence type="ECO:0000256" key="15">
    <source>
        <dbReference type="ARBA" id="ARBA00023239"/>
    </source>
</evidence>